<evidence type="ECO:0000313" key="1">
    <source>
        <dbReference type="EMBL" id="MEJ8632421.1"/>
    </source>
</evidence>
<proteinExistence type="predicted"/>
<dbReference type="EMBL" id="JBBKAJ010000018">
    <property type="protein sequence ID" value="MEJ8632421.1"/>
    <property type="molecule type" value="Genomic_DNA"/>
</dbReference>
<evidence type="ECO:0000313" key="2">
    <source>
        <dbReference type="Proteomes" id="UP001377168"/>
    </source>
</evidence>
<protein>
    <submittedName>
        <fullName evidence="1">Uncharacterized protein</fullName>
    </submittedName>
</protein>
<comment type="caution">
    <text evidence="1">The sequence shown here is derived from an EMBL/GenBank/DDBJ whole genome shotgun (WGS) entry which is preliminary data.</text>
</comment>
<accession>A0ACC6PM75</accession>
<gene>
    <name evidence="1" type="ORF">WKI67_03085</name>
</gene>
<name>A0ACC6PM75_9ACTN</name>
<reference evidence="1" key="1">
    <citation type="submission" date="2024-03" db="EMBL/GenBank/DDBJ databases">
        <title>Novel Streptomyces species of biotechnological and ecological value are a feature of Machair soil.</title>
        <authorList>
            <person name="Prole J.R."/>
            <person name="Goodfellow M."/>
            <person name="Allenby N."/>
            <person name="Ward A.C."/>
        </authorList>
    </citation>
    <scope>NUCLEOTIDE SEQUENCE</scope>
    <source>
        <strain evidence="1">MS2.AVA.5</strain>
    </source>
</reference>
<keyword evidence="2" id="KW-1185">Reference proteome</keyword>
<organism evidence="1 2">
    <name type="scientific">Streptomyces achmelvichensis</name>
    <dbReference type="NCBI Taxonomy" id="3134111"/>
    <lineage>
        <taxon>Bacteria</taxon>
        <taxon>Bacillati</taxon>
        <taxon>Actinomycetota</taxon>
        <taxon>Actinomycetes</taxon>
        <taxon>Kitasatosporales</taxon>
        <taxon>Streptomycetaceae</taxon>
        <taxon>Streptomyces</taxon>
    </lineage>
</organism>
<sequence length="370" mass="39541">MDPHGPIAKRFPLVARFRPACLPLTERVSALVDLADEAEATGDPAMASAVFNQAALVASDLALPGLARELCHRHATAYLRACPLPAASAIRALEPIVNLARLQIRAGHADDARRRLGALYEAVAAGTSVQIDAITVPADLVASVKDRQEVQAWLWRVLLADGTRALTTLGRWDEALAHLQEHRGIGIRMLDGRQVAVIGALIGGDTHHAAKLLAETAPGDPWEQTVTACLAVLGRRAAGQLVDAPLVNLVQTYLDHKAQTGMALFDIRLGLTVLDALDAAEAASARYVARDLYRRTTDASDGYAAREILTHPMCTALATRREARNCGDLVRTCALGAGTMPDAQHAELTEALLISDSVLRRSLATLLRNS</sequence>
<dbReference type="Proteomes" id="UP001377168">
    <property type="component" value="Unassembled WGS sequence"/>
</dbReference>